<name>A0ACC1P5T6_9PEZI</name>
<evidence type="ECO:0000313" key="1">
    <source>
        <dbReference type="EMBL" id="KAJ2986993.1"/>
    </source>
</evidence>
<comment type="caution">
    <text evidence="1">The sequence shown here is derived from an EMBL/GenBank/DDBJ whole genome shotgun (WGS) entry which is preliminary data.</text>
</comment>
<evidence type="ECO:0000313" key="2">
    <source>
        <dbReference type="Proteomes" id="UP001143856"/>
    </source>
</evidence>
<reference evidence="1" key="1">
    <citation type="submission" date="2022-10" db="EMBL/GenBank/DDBJ databases">
        <title>Genome Sequence of Xylaria curta.</title>
        <authorList>
            <person name="Buettner E."/>
        </authorList>
    </citation>
    <scope>NUCLEOTIDE SEQUENCE</scope>
    <source>
        <strain evidence="1">Babe10</strain>
    </source>
</reference>
<protein>
    <submittedName>
        <fullName evidence="1">Uncharacterized protein</fullName>
    </submittedName>
</protein>
<dbReference type="EMBL" id="JAPDGR010000861">
    <property type="protein sequence ID" value="KAJ2986993.1"/>
    <property type="molecule type" value="Genomic_DNA"/>
</dbReference>
<sequence>MLSLQGKRCLITGGSRGIGLAIAKLFAAHGAGCTLIGRHEESLATAVGSLQQTGASLPHNSHAFDVSRQSGWSDLVRSLKTDRVDVLVNAAGVSQNSLLFKTSCDKLDEILDVNLKGTILGCQGVIPIMMKQKSGCIINVSSLLATHGGRGASVYAASKAGVIGLTRSLAWEVGRFNIRANAIQPGYIQTDMTRGAVFPRPFSLVPLLPMDKDGGLAALIPIGRLGTVEEVAEAALFLANNSYAHNCVLNIDGGLSAT</sequence>
<organism evidence="1 2">
    <name type="scientific">Xylaria curta</name>
    <dbReference type="NCBI Taxonomy" id="42375"/>
    <lineage>
        <taxon>Eukaryota</taxon>
        <taxon>Fungi</taxon>
        <taxon>Dikarya</taxon>
        <taxon>Ascomycota</taxon>
        <taxon>Pezizomycotina</taxon>
        <taxon>Sordariomycetes</taxon>
        <taxon>Xylariomycetidae</taxon>
        <taxon>Xylariales</taxon>
        <taxon>Xylariaceae</taxon>
        <taxon>Xylaria</taxon>
    </lineage>
</organism>
<dbReference type="Proteomes" id="UP001143856">
    <property type="component" value="Unassembled WGS sequence"/>
</dbReference>
<keyword evidence="2" id="KW-1185">Reference proteome</keyword>
<accession>A0ACC1P5T6</accession>
<proteinExistence type="predicted"/>
<gene>
    <name evidence="1" type="ORF">NUW58_g4755</name>
</gene>